<proteinExistence type="predicted"/>
<sequence>MPFNGKAKTRKGLPLPFRACDCVSCEEDQGKFREIILHRQHRLNPSTTDCRLKVNFEFAASPANALDSHSTSKTTILRLPDELLLRIFKLTRFVPTAICLALTCKRLCSLYLDNLKDRSEKIENRLWNSTSGFWKYKLIDNLIRGWIPQQSVRFCWACWLFRPYGEASTEFWRAKIPALTAIPERERSRVAGGYCCCFQNAAHCTGSLLFSLSTMIYEEVPGLRDTSQDPIDWEEEYEYARRLRDCDDLPQYQNNWEVQFWLGEQGLAGVETSLAKDKRIRCPSCVLVDNQLRLGHRGMKVVWPDGHPDPSVIVKDTLKRRASLLGYEWNPRIAFYSLTGTEGLSSRMRKSRQKKRRQNVAIMETRTVSG</sequence>
<dbReference type="CDD" id="cd09917">
    <property type="entry name" value="F-box_SF"/>
    <property type="match status" value="1"/>
</dbReference>
<accession>U1GED0</accession>
<dbReference type="RefSeq" id="XP_007786826.1">
    <property type="nucleotide sequence ID" value="XM_007788636.1"/>
</dbReference>
<organism evidence="1 2">
    <name type="scientific">Endocarpon pusillum (strain Z07020 / HMAS-L-300199)</name>
    <name type="common">Lichen-forming fungus</name>
    <dbReference type="NCBI Taxonomy" id="1263415"/>
    <lineage>
        <taxon>Eukaryota</taxon>
        <taxon>Fungi</taxon>
        <taxon>Dikarya</taxon>
        <taxon>Ascomycota</taxon>
        <taxon>Pezizomycotina</taxon>
        <taxon>Eurotiomycetes</taxon>
        <taxon>Chaetothyriomycetidae</taxon>
        <taxon>Verrucariales</taxon>
        <taxon>Verrucariaceae</taxon>
        <taxon>Endocarpon</taxon>
    </lineage>
</organism>
<keyword evidence="2" id="KW-1185">Reference proteome</keyword>
<dbReference type="GeneID" id="19236401"/>
<dbReference type="Proteomes" id="UP000019373">
    <property type="component" value="Unassembled WGS sequence"/>
</dbReference>
<dbReference type="EMBL" id="KE720795">
    <property type="protein sequence ID" value="ERF75977.1"/>
    <property type="molecule type" value="Genomic_DNA"/>
</dbReference>
<dbReference type="eggNOG" id="ENOG502TAPU">
    <property type="taxonomic scope" value="Eukaryota"/>
</dbReference>
<evidence type="ECO:0000313" key="1">
    <source>
        <dbReference type="EMBL" id="ERF75977.1"/>
    </source>
</evidence>
<dbReference type="AlphaFoldDB" id="U1GED0"/>
<dbReference type="HOGENOM" id="CLU_748083_0_0_1"/>
<name>U1GED0_ENDPU</name>
<reference evidence="2" key="1">
    <citation type="journal article" date="2014" name="BMC Genomics">
        <title>Genome characteristics reveal the impact of lichenization on lichen-forming fungus Endocarpon pusillum Hedwig (Verrucariales, Ascomycota).</title>
        <authorList>
            <person name="Wang Y.-Y."/>
            <person name="Liu B."/>
            <person name="Zhang X.-Y."/>
            <person name="Zhou Q.-M."/>
            <person name="Zhang T."/>
            <person name="Li H."/>
            <person name="Yu Y.-F."/>
            <person name="Zhang X.-L."/>
            <person name="Hao X.-Y."/>
            <person name="Wang M."/>
            <person name="Wang L."/>
            <person name="Wei J.-C."/>
        </authorList>
    </citation>
    <scope>NUCLEOTIDE SEQUENCE [LARGE SCALE GENOMIC DNA]</scope>
    <source>
        <strain evidence="2">Z07020 / HMAS-L-300199</strain>
    </source>
</reference>
<gene>
    <name evidence="1" type="ORF">EPUS_01343</name>
</gene>
<dbReference type="OrthoDB" id="2588098at2759"/>
<evidence type="ECO:0008006" key="3">
    <source>
        <dbReference type="Google" id="ProtNLM"/>
    </source>
</evidence>
<protein>
    <recommendedName>
        <fullName evidence="3">F-box domain-containing protein</fullName>
    </recommendedName>
</protein>
<evidence type="ECO:0000313" key="2">
    <source>
        <dbReference type="Proteomes" id="UP000019373"/>
    </source>
</evidence>